<feature type="transmembrane region" description="Helical" evidence="1">
    <location>
        <begin position="42"/>
        <end position="66"/>
    </location>
</feature>
<comment type="caution">
    <text evidence="2">The sequence shown here is derived from an EMBL/GenBank/DDBJ whole genome shotgun (WGS) entry which is preliminary data.</text>
</comment>
<organism evidence="2 3">
    <name type="scientific">Suillus subaureus</name>
    <dbReference type="NCBI Taxonomy" id="48587"/>
    <lineage>
        <taxon>Eukaryota</taxon>
        <taxon>Fungi</taxon>
        <taxon>Dikarya</taxon>
        <taxon>Basidiomycota</taxon>
        <taxon>Agaricomycotina</taxon>
        <taxon>Agaricomycetes</taxon>
        <taxon>Agaricomycetidae</taxon>
        <taxon>Boletales</taxon>
        <taxon>Suillineae</taxon>
        <taxon>Suillaceae</taxon>
        <taxon>Suillus</taxon>
    </lineage>
</organism>
<dbReference type="AlphaFoldDB" id="A0A9P7JDS4"/>
<accession>A0A9P7JDS4</accession>
<keyword evidence="1" id="KW-0812">Transmembrane</keyword>
<evidence type="ECO:0000313" key="2">
    <source>
        <dbReference type="EMBL" id="KAG1816433.1"/>
    </source>
</evidence>
<reference evidence="2" key="1">
    <citation type="journal article" date="2020" name="New Phytol.">
        <title>Comparative genomics reveals dynamic genome evolution in host specialist ectomycorrhizal fungi.</title>
        <authorList>
            <person name="Lofgren L.A."/>
            <person name="Nguyen N.H."/>
            <person name="Vilgalys R."/>
            <person name="Ruytinx J."/>
            <person name="Liao H.L."/>
            <person name="Branco S."/>
            <person name="Kuo A."/>
            <person name="LaButti K."/>
            <person name="Lipzen A."/>
            <person name="Andreopoulos W."/>
            <person name="Pangilinan J."/>
            <person name="Riley R."/>
            <person name="Hundley H."/>
            <person name="Na H."/>
            <person name="Barry K."/>
            <person name="Grigoriev I.V."/>
            <person name="Stajich J.E."/>
            <person name="Kennedy P.G."/>
        </authorList>
    </citation>
    <scope>NUCLEOTIDE SEQUENCE</scope>
    <source>
        <strain evidence="2">MN1</strain>
    </source>
</reference>
<dbReference type="Proteomes" id="UP000807769">
    <property type="component" value="Unassembled WGS sequence"/>
</dbReference>
<evidence type="ECO:0000256" key="1">
    <source>
        <dbReference type="SAM" id="Phobius"/>
    </source>
</evidence>
<name>A0A9P7JDS4_9AGAM</name>
<evidence type="ECO:0000313" key="3">
    <source>
        <dbReference type="Proteomes" id="UP000807769"/>
    </source>
</evidence>
<dbReference type="EMBL" id="JABBWG010000016">
    <property type="protein sequence ID" value="KAG1816433.1"/>
    <property type="molecule type" value="Genomic_DNA"/>
</dbReference>
<dbReference type="OrthoDB" id="2690740at2759"/>
<keyword evidence="1" id="KW-0472">Membrane</keyword>
<gene>
    <name evidence="2" type="ORF">BJ212DRAFT_1271479</name>
</gene>
<sequence>AGLGLRVSVASMVGTMHLNIANFLCSSDVLGYSLQRDLIIRYIVLTIACMHLVYPLSMALMFPLALIQRFVVSKSVDCTDLSASDRFFDTIIQNSFVPLARNAHVWRPCIVPVPDKSNRVPVQSLNHNIFYSSSHAYSPPLSDVEEDETEHIVIKTSYDPLALGNKSFKAPRNKAANDIWSADERLRAEQGERIRSIDGLRAKLANLYHNGVKRSPDTYLRIPMEIIPNHHLDLHCKDGLLMAFVSMALLNHIHSVLEVNLLSALERPELLEEVDTQLPGCQHFQVMHLSWYNRHCTSGNEAPKEVQLWLLEKEGMRTNHQQVIPYISKDLHEHQCIYSTISHVYAELFEWVRKLMENFLQDKFEMLMEVASILLGNHCPPFVPFISLVININVRTKAHCDGQDCHFCLVIPIGHFQGGAFCASGDVALFRSSEVTHFNLDYKGARASLVFQTDREFATWLKNQNGWVDNQTMHSFV</sequence>
<feature type="non-terminal residue" evidence="2">
    <location>
        <position position="477"/>
    </location>
</feature>
<keyword evidence="1" id="KW-1133">Transmembrane helix</keyword>
<protein>
    <submittedName>
        <fullName evidence="2">Uncharacterized protein</fullName>
    </submittedName>
</protein>
<proteinExistence type="predicted"/>
<dbReference type="Gene3D" id="3.60.130.30">
    <property type="match status" value="1"/>
</dbReference>
<dbReference type="RefSeq" id="XP_041193106.1">
    <property type="nucleotide sequence ID" value="XM_041330963.1"/>
</dbReference>
<keyword evidence="3" id="KW-1185">Reference proteome</keyword>
<dbReference type="GeneID" id="64624980"/>